<dbReference type="Proteomes" id="UP000307000">
    <property type="component" value="Chromosome"/>
</dbReference>
<evidence type="ECO:0000259" key="1">
    <source>
        <dbReference type="Pfam" id="PF13701"/>
    </source>
</evidence>
<keyword evidence="3" id="KW-1185">Reference proteome</keyword>
<proteinExistence type="predicted"/>
<reference evidence="2 3" key="1">
    <citation type="submission" date="2018-12" db="EMBL/GenBank/DDBJ databases">
        <title>Complete Genome Sequence of Glutamicibacter creatinolyticus strain LGCM259,isolated from an abscess of a 12-year-old mare in Italy.</title>
        <authorList>
            <person name="Santos R.G."/>
            <person name="Silva A.L."/>
            <person name="Seyffert N."/>
            <person name="Castro T.L.P."/>
            <person name="Attili A.R."/>
            <person name="Rifici C."/>
            <person name="Mazzullo G."/>
            <person name="Brenig B."/>
            <person name="Venanzi F."/>
            <person name="Azevedo V."/>
        </authorList>
    </citation>
    <scope>NUCLEOTIDE SEQUENCE [LARGE SCALE GENOMIC DNA]</scope>
    <source>
        <strain evidence="2 3">LGCM 259</strain>
    </source>
</reference>
<dbReference type="InterPro" id="IPR025668">
    <property type="entry name" value="Tnp_DDE_dom"/>
</dbReference>
<dbReference type="Pfam" id="PF13701">
    <property type="entry name" value="DDE_Tnp_1_4"/>
    <property type="match status" value="1"/>
</dbReference>
<name>A0A5B7WUD0_9MICC</name>
<feature type="domain" description="Transposase DDE" evidence="1">
    <location>
        <begin position="2"/>
        <end position="444"/>
    </location>
</feature>
<protein>
    <submittedName>
        <fullName evidence="2">IS1380 family transposase</fullName>
    </submittedName>
</protein>
<dbReference type="AlphaFoldDB" id="A0A5B7WUD0"/>
<organism evidence="2 3">
    <name type="scientific">Glutamicibacter creatinolyticus</name>
    <dbReference type="NCBI Taxonomy" id="162496"/>
    <lineage>
        <taxon>Bacteria</taxon>
        <taxon>Bacillati</taxon>
        <taxon>Actinomycetota</taxon>
        <taxon>Actinomycetes</taxon>
        <taxon>Micrococcales</taxon>
        <taxon>Micrococcaceae</taxon>
        <taxon>Glutamicibacter</taxon>
    </lineage>
</organism>
<dbReference type="EMBL" id="CP034412">
    <property type="protein sequence ID" value="QCY46844.1"/>
    <property type="molecule type" value="Genomic_DNA"/>
</dbReference>
<accession>A0A5B7WUD0</accession>
<dbReference type="InterPro" id="IPR047960">
    <property type="entry name" value="Transpos_IS1380"/>
</dbReference>
<dbReference type="KEGG" id="gcr:GcLGCM259_1099"/>
<gene>
    <name evidence="2" type="ORF">GcLGCM259_1099</name>
</gene>
<evidence type="ECO:0000313" key="3">
    <source>
        <dbReference type="Proteomes" id="UP000307000"/>
    </source>
</evidence>
<evidence type="ECO:0000313" key="2">
    <source>
        <dbReference type="EMBL" id="QCY46844.1"/>
    </source>
</evidence>
<sequence length="458" mass="50475">MSQAGLGVLTSFLNALSFRRLCEDRFSQFVPATAVHRPGKMMADLAIMLSAGGEQVTDIDQLSSSQGLFGTVASEATISRFMGRIKDQPAAFFYAFATMHRTLRSRVWAAAGARNPALRATRWDPLIIDIDGSLVHVHSDKEHAAGTYKGGYGFSPMIASVDYGKGNGTGEILAVMLRPGNKGANSAADHITILDQALAQLPDEFYDQDGILIGKKVLVRTDSAGASREFLHHLDSLGLQFSTSYALPVVNERFIGWINEKKYWEPATDQHGNPRRNAWVIDASGVIGLNNYPPGTRIYLRAEPLHPGAKASLFDTDGNRITAFLTNAPRYNVAFLDARHRAKGRCENRIKTLKSTGLGKLPYWSFAANQAWINVAVLAMNLTSWIQLTLLPVNHPAACWDVKRWRYRLYSIAGKLITSSRKTRLLIPGTAPEATLLTDLLERAQAGYQQWRHGHLTA</sequence>
<dbReference type="NCBIfam" id="NF033539">
    <property type="entry name" value="transpos_IS1380"/>
    <property type="match status" value="1"/>
</dbReference>